<dbReference type="NCBIfam" id="TIGR01098">
    <property type="entry name" value="3A0109s03R"/>
    <property type="match status" value="1"/>
</dbReference>
<dbReference type="EMBL" id="JBHSGK010000013">
    <property type="protein sequence ID" value="MFC4737412.1"/>
    <property type="molecule type" value="Genomic_DNA"/>
</dbReference>
<sequence>MKKATALFTAAAAAMMLAACGDGNDENMNGGSDNNAPADNADAEVNVDNDMNGEDEAEAAEEDADRPDEIVMGFVPSSDSDQIASTVEPLADELSEILGVEVEGTVMTNYSALVEAMGSGQVQIGFIPAFAYVLASERYDIDAILKSVRDGEDSYRAQYSVRADSDFETLEDLEGADWAFVDVASTSGYLFPATEIRNDFGMNEEEFFGGMVEAGSHDNALITVLEGNADVATTFEDARGIIEDDYPEVMDEEDGLRVLGYTEPIPNDTISILGDMPQDFIDEIQEAFLSFNDDEDMIQIMDEVYEWTGITEADDSDYDIVRDAYNEFSDEVDPLD</sequence>
<accession>A0ABV9NVK5</accession>
<dbReference type="PROSITE" id="PS51257">
    <property type="entry name" value="PROKAR_LIPOPROTEIN"/>
    <property type="match status" value="1"/>
</dbReference>
<evidence type="ECO:0000256" key="4">
    <source>
        <dbReference type="SAM" id="SignalP"/>
    </source>
</evidence>
<evidence type="ECO:0000256" key="3">
    <source>
        <dbReference type="SAM" id="MobiDB-lite"/>
    </source>
</evidence>
<evidence type="ECO:0000313" key="6">
    <source>
        <dbReference type="Proteomes" id="UP001595896"/>
    </source>
</evidence>
<name>A0ABV9NVK5_9BACI</name>
<dbReference type="Pfam" id="PF12974">
    <property type="entry name" value="Phosphonate-bd"/>
    <property type="match status" value="1"/>
</dbReference>
<dbReference type="PANTHER" id="PTHR35841:SF1">
    <property type="entry name" value="PHOSPHONATES-BINDING PERIPLASMIC PROTEIN"/>
    <property type="match status" value="1"/>
</dbReference>
<feature type="chain" id="PRO_5046280746" evidence="4">
    <location>
        <begin position="22"/>
        <end position="336"/>
    </location>
</feature>
<reference evidence="6" key="1">
    <citation type="journal article" date="2019" name="Int. J. Syst. Evol. Microbiol.">
        <title>The Global Catalogue of Microorganisms (GCM) 10K type strain sequencing project: providing services to taxonomists for standard genome sequencing and annotation.</title>
        <authorList>
            <consortium name="The Broad Institute Genomics Platform"/>
            <consortium name="The Broad Institute Genome Sequencing Center for Infectious Disease"/>
            <person name="Wu L."/>
            <person name="Ma J."/>
        </authorList>
    </citation>
    <scope>NUCLEOTIDE SEQUENCE [LARGE SCALE GENOMIC DNA]</scope>
    <source>
        <strain evidence="6">JCM 12165</strain>
    </source>
</reference>
<evidence type="ECO:0000313" key="5">
    <source>
        <dbReference type="EMBL" id="MFC4737412.1"/>
    </source>
</evidence>
<protein>
    <submittedName>
        <fullName evidence="5">Phosphate/phosphite/phosphonate ABC transporter substrate-binding protein</fullName>
    </submittedName>
</protein>
<dbReference type="SUPFAM" id="SSF53850">
    <property type="entry name" value="Periplasmic binding protein-like II"/>
    <property type="match status" value="1"/>
</dbReference>
<gene>
    <name evidence="5" type="ORF">ACFO4L_12490</name>
</gene>
<proteinExistence type="inferred from homology"/>
<feature type="compositionally biased region" description="Acidic residues" evidence="3">
    <location>
        <begin position="41"/>
        <end position="66"/>
    </location>
</feature>
<organism evidence="5 6">
    <name type="scientific">Bacillus daqingensis</name>
    <dbReference type="NCBI Taxonomy" id="872396"/>
    <lineage>
        <taxon>Bacteria</taxon>
        <taxon>Bacillati</taxon>
        <taxon>Bacillota</taxon>
        <taxon>Bacilli</taxon>
        <taxon>Bacillales</taxon>
        <taxon>Bacillaceae</taxon>
        <taxon>Bacillus</taxon>
    </lineage>
</organism>
<dbReference type="CDD" id="cd01071">
    <property type="entry name" value="PBP2_PhnD_like"/>
    <property type="match status" value="1"/>
</dbReference>
<comment type="caution">
    <text evidence="5">The sequence shown here is derived from an EMBL/GenBank/DDBJ whole genome shotgun (WGS) entry which is preliminary data.</text>
</comment>
<comment type="similarity">
    <text evidence="1">Belongs to the phosphate/phosphite/phosphonate binding protein family.</text>
</comment>
<feature type="signal peptide" evidence="4">
    <location>
        <begin position="1"/>
        <end position="21"/>
    </location>
</feature>
<dbReference type="PANTHER" id="PTHR35841">
    <property type="entry name" value="PHOSPHONATES-BINDING PERIPLASMIC PROTEIN"/>
    <property type="match status" value="1"/>
</dbReference>
<evidence type="ECO:0000256" key="1">
    <source>
        <dbReference type="ARBA" id="ARBA00007162"/>
    </source>
</evidence>
<dbReference type="InterPro" id="IPR005770">
    <property type="entry name" value="PhnD"/>
</dbReference>
<dbReference type="Proteomes" id="UP001595896">
    <property type="component" value="Unassembled WGS sequence"/>
</dbReference>
<dbReference type="Gene3D" id="3.40.190.10">
    <property type="entry name" value="Periplasmic binding protein-like II"/>
    <property type="match status" value="2"/>
</dbReference>
<keyword evidence="6" id="KW-1185">Reference proteome</keyword>
<dbReference type="RefSeq" id="WP_377910009.1">
    <property type="nucleotide sequence ID" value="NZ_JBHSGK010000013.1"/>
</dbReference>
<keyword evidence="2 4" id="KW-0732">Signal</keyword>
<feature type="region of interest" description="Disordered" evidence="3">
    <location>
        <begin position="21"/>
        <end position="66"/>
    </location>
</feature>
<evidence type="ECO:0000256" key="2">
    <source>
        <dbReference type="ARBA" id="ARBA00022729"/>
    </source>
</evidence>